<evidence type="ECO:0000313" key="1">
    <source>
        <dbReference type="EMBL" id="MEQ2236745.1"/>
    </source>
</evidence>
<proteinExistence type="predicted"/>
<comment type="caution">
    <text evidence="1">The sequence shown here is derived from an EMBL/GenBank/DDBJ whole genome shotgun (WGS) entry which is preliminary data.</text>
</comment>
<evidence type="ECO:0000313" key="2">
    <source>
        <dbReference type="Proteomes" id="UP001482620"/>
    </source>
</evidence>
<dbReference type="EMBL" id="JAHRIQ010047754">
    <property type="protein sequence ID" value="MEQ2236745.1"/>
    <property type="molecule type" value="Genomic_DNA"/>
</dbReference>
<protein>
    <submittedName>
        <fullName evidence="1">Uncharacterized protein</fullName>
    </submittedName>
</protein>
<gene>
    <name evidence="1" type="ORF">ILYODFUR_015858</name>
</gene>
<reference evidence="1 2" key="1">
    <citation type="submission" date="2021-06" db="EMBL/GenBank/DDBJ databases">
        <authorList>
            <person name="Palmer J.M."/>
        </authorList>
    </citation>
    <scope>NUCLEOTIDE SEQUENCE [LARGE SCALE GENOMIC DNA]</scope>
    <source>
        <strain evidence="2">if_2019</strain>
        <tissue evidence="1">Muscle</tissue>
    </source>
</reference>
<keyword evidence="2" id="KW-1185">Reference proteome</keyword>
<organism evidence="1 2">
    <name type="scientific">Ilyodon furcidens</name>
    <name type="common">goldbreast splitfin</name>
    <dbReference type="NCBI Taxonomy" id="33524"/>
    <lineage>
        <taxon>Eukaryota</taxon>
        <taxon>Metazoa</taxon>
        <taxon>Chordata</taxon>
        <taxon>Craniata</taxon>
        <taxon>Vertebrata</taxon>
        <taxon>Euteleostomi</taxon>
        <taxon>Actinopterygii</taxon>
        <taxon>Neopterygii</taxon>
        <taxon>Teleostei</taxon>
        <taxon>Neoteleostei</taxon>
        <taxon>Acanthomorphata</taxon>
        <taxon>Ovalentaria</taxon>
        <taxon>Atherinomorphae</taxon>
        <taxon>Cyprinodontiformes</taxon>
        <taxon>Goodeidae</taxon>
        <taxon>Ilyodon</taxon>
    </lineage>
</organism>
<accession>A0ABV0TV02</accession>
<dbReference type="Proteomes" id="UP001482620">
    <property type="component" value="Unassembled WGS sequence"/>
</dbReference>
<name>A0ABV0TV02_9TELE</name>
<sequence>MERITKLLQVGTSKWIVAKHDWPKAQLSELHEKHSSYAEYQPTVKNGGGSISCGNAFNQKGQGSWSELLKKMEKNRGQFWKKLLFKHSDLHTINIRRIPNLCLSCENEVRSFHVSMQKLIKPS</sequence>